<dbReference type="WBParaSite" id="PS1159_v2.g5011.t1">
    <property type="protein sequence ID" value="PS1159_v2.g5011.t1"/>
    <property type="gene ID" value="PS1159_v2.g5011"/>
</dbReference>
<dbReference type="Proteomes" id="UP000887580">
    <property type="component" value="Unplaced"/>
</dbReference>
<organism evidence="1 2">
    <name type="scientific">Panagrolaimus sp. PS1159</name>
    <dbReference type="NCBI Taxonomy" id="55785"/>
    <lineage>
        <taxon>Eukaryota</taxon>
        <taxon>Metazoa</taxon>
        <taxon>Ecdysozoa</taxon>
        <taxon>Nematoda</taxon>
        <taxon>Chromadorea</taxon>
        <taxon>Rhabditida</taxon>
        <taxon>Tylenchina</taxon>
        <taxon>Panagrolaimomorpha</taxon>
        <taxon>Panagrolaimoidea</taxon>
        <taxon>Panagrolaimidae</taxon>
        <taxon>Panagrolaimus</taxon>
    </lineage>
</organism>
<proteinExistence type="predicted"/>
<name>A0AC35GH03_9BILA</name>
<accession>A0AC35GH03</accession>
<protein>
    <submittedName>
        <fullName evidence="2">Uncharacterized protein</fullName>
    </submittedName>
</protein>
<evidence type="ECO:0000313" key="1">
    <source>
        <dbReference type="Proteomes" id="UP000887580"/>
    </source>
</evidence>
<reference evidence="2" key="1">
    <citation type="submission" date="2022-11" db="UniProtKB">
        <authorList>
            <consortium name="WormBaseParasite"/>
        </authorList>
    </citation>
    <scope>IDENTIFICATION</scope>
</reference>
<sequence>ANGDNPENHVQILSNGVKINLRNELCIPAIYHFLGFVHYVITVNETGILKASFFDSKSGENKKLYFLEGEKTGIPKAAVNETNIKKFSLELTTTTTTTTTATTTSSKPVPSNSPFFQLFSKVSTAATKFSGKGNENSAVAFFLFHI</sequence>
<evidence type="ECO:0000313" key="2">
    <source>
        <dbReference type="WBParaSite" id="PS1159_v2.g5011.t1"/>
    </source>
</evidence>